<comment type="subcellular location">
    <subcellularLocation>
        <location evidence="1">Membrane</location>
        <topology evidence="1">Multi-pass membrane protein</topology>
    </subcellularLocation>
</comment>
<dbReference type="Pfam" id="PF07681">
    <property type="entry name" value="DoxX"/>
    <property type="match status" value="1"/>
</dbReference>
<evidence type="ECO:0000313" key="6">
    <source>
        <dbReference type="Proteomes" id="UP001241926"/>
    </source>
</evidence>
<reference evidence="5 6" key="1">
    <citation type="submission" date="2023-05" db="EMBL/GenBank/DDBJ databases">
        <title>Streptomyces fuscus sp. nov., a brown-black pigment producing actinomyces isolated from dry sand of Sea duck farm.</title>
        <authorList>
            <person name="Xie J."/>
            <person name="Shen N."/>
        </authorList>
    </citation>
    <scope>NUCLEOTIDE SEQUENCE [LARGE SCALE GENOMIC DNA]</scope>
    <source>
        <strain evidence="5 6">GXMU-J15</strain>
    </source>
</reference>
<dbReference type="Proteomes" id="UP001241926">
    <property type="component" value="Unassembled WGS sequence"/>
</dbReference>
<evidence type="ECO:0000256" key="1">
    <source>
        <dbReference type="ARBA" id="ARBA00004141"/>
    </source>
</evidence>
<gene>
    <name evidence="5" type="ORF">QNN03_36260</name>
</gene>
<keyword evidence="6" id="KW-1185">Reference proteome</keyword>
<evidence type="ECO:0000256" key="3">
    <source>
        <dbReference type="ARBA" id="ARBA00022989"/>
    </source>
</evidence>
<keyword evidence="2" id="KW-0812">Transmembrane</keyword>
<keyword evidence="3" id="KW-1133">Transmembrane helix</keyword>
<protein>
    <submittedName>
        <fullName evidence="5">DoxX family membrane protein</fullName>
    </submittedName>
</protein>
<keyword evidence="4" id="KW-0472">Membrane</keyword>
<evidence type="ECO:0000256" key="4">
    <source>
        <dbReference type="ARBA" id="ARBA00023136"/>
    </source>
</evidence>
<comment type="caution">
    <text evidence="5">The sequence shown here is derived from an EMBL/GenBank/DDBJ whole genome shotgun (WGS) entry which is preliminary data.</text>
</comment>
<proteinExistence type="predicted"/>
<organism evidence="5 6">
    <name type="scientific">Streptomyces fuscus</name>
    <dbReference type="NCBI Taxonomy" id="3048495"/>
    <lineage>
        <taxon>Bacteria</taxon>
        <taxon>Bacillati</taxon>
        <taxon>Actinomycetota</taxon>
        <taxon>Actinomycetes</taxon>
        <taxon>Kitasatosporales</taxon>
        <taxon>Streptomycetaceae</taxon>
        <taxon>Streptomyces</taxon>
    </lineage>
</organism>
<accession>A0ABT7JAI8</accession>
<dbReference type="InterPro" id="IPR032808">
    <property type="entry name" value="DoxX"/>
</dbReference>
<name>A0ABT7JAI8_9ACTN</name>
<sequence length="174" mass="18565">MPRPHSPTRPPGRTRHLLHRRILPAVRIPAPGRTTAQHAAVLYRPYSVTVLRVSVGAVYCWFGMLKLFPAASPAEEIAAAAMTRLTGGLLPAQVLLPLLGSAETLIGLALVTGRLLRPALALLLAHMTGVFTSLALLPETMWHHGAPTLEGQYVLKNLVLVAACLAVAADELTP</sequence>
<evidence type="ECO:0000313" key="5">
    <source>
        <dbReference type="EMBL" id="MDL2081894.1"/>
    </source>
</evidence>
<dbReference type="RefSeq" id="WP_285437096.1">
    <property type="nucleotide sequence ID" value="NZ_JASJUS010000060.1"/>
</dbReference>
<evidence type="ECO:0000256" key="2">
    <source>
        <dbReference type="ARBA" id="ARBA00022692"/>
    </source>
</evidence>
<dbReference type="EMBL" id="JASJUS010000060">
    <property type="protein sequence ID" value="MDL2081894.1"/>
    <property type="molecule type" value="Genomic_DNA"/>
</dbReference>